<sequence length="406" mass="45185">MSIPGFGSAEKVNHTASSVTLTIPQSYEWRIEVPFNRILKFKVLTGIVEINGTELANNTEIQLSGTKTYLYSPVTDAVIEYVLVENKDDLSLVSASDEGFVEYLSDESNMDSILNLHISIDQQQSGPKVLIIGSKYSGKTTVSKILSAYANKMNNTPVLVNLQPRDGVFALPGSLTATPISDSFDVESCNGYGLTTTSGTLVHNPKQPIVKNFGMADFNDNVDFYKLLIEKLGIAVLSRLDQDLNIKNSGVIIDTPALTSKNFDIVESMVSNFLIDNIIVIGNERLAIELTKKFAYKSTQLNIIKLNKSSGCIEVEDRFIRLQQEQTIKEYFNGNFKTRLSPFKTDIELSGLKIYKNVLTKDLLSQMAFLPGGDDFEKDETNPEEDPERNSWKNIIKQLKIPTVQI</sequence>
<accession>A0A8H6C3W2</accession>
<evidence type="ECO:0000256" key="2">
    <source>
        <dbReference type="ARBA" id="ARBA00019824"/>
    </source>
</evidence>
<dbReference type="Pfam" id="PF16575">
    <property type="entry name" value="CLP1_P"/>
    <property type="match status" value="1"/>
</dbReference>
<protein>
    <recommendedName>
        <fullName evidence="2">Polynucleotide 5'-hydroxyl-kinase GRC3</fullName>
    </recommendedName>
    <alternativeName>
        <fullName evidence="1">Polynucleotide 5'-hydroxyl-kinase grc3</fullName>
    </alternativeName>
</protein>
<keyword evidence="3" id="KW-0547">Nucleotide-binding</keyword>
<organism evidence="7 8">
    <name type="scientific">Candida albicans</name>
    <name type="common">Yeast</name>
    <dbReference type="NCBI Taxonomy" id="5476"/>
    <lineage>
        <taxon>Eukaryota</taxon>
        <taxon>Fungi</taxon>
        <taxon>Dikarya</taxon>
        <taxon>Ascomycota</taxon>
        <taxon>Saccharomycotina</taxon>
        <taxon>Pichiomycetes</taxon>
        <taxon>Debaryomycetaceae</taxon>
        <taxon>Candida/Lodderomyces clade</taxon>
        <taxon>Candida</taxon>
    </lineage>
</organism>
<dbReference type="GO" id="GO:0006388">
    <property type="term" value="P:tRNA splicing, via endonucleolytic cleavage and ligation"/>
    <property type="evidence" value="ECO:0007669"/>
    <property type="project" value="TreeGrafter"/>
</dbReference>
<dbReference type="Pfam" id="PF16573">
    <property type="entry name" value="CLP1_N"/>
    <property type="match status" value="1"/>
</dbReference>
<dbReference type="EMBL" id="JABWAD010000007">
    <property type="protein sequence ID" value="KAF6072335.1"/>
    <property type="molecule type" value="Genomic_DNA"/>
</dbReference>
<evidence type="ECO:0000256" key="3">
    <source>
        <dbReference type="ARBA" id="ARBA00022741"/>
    </source>
</evidence>
<evidence type="ECO:0000259" key="5">
    <source>
        <dbReference type="Pfam" id="PF16573"/>
    </source>
</evidence>
<dbReference type="GO" id="GO:0005524">
    <property type="term" value="F:ATP binding"/>
    <property type="evidence" value="ECO:0007669"/>
    <property type="project" value="UniProtKB-KW"/>
</dbReference>
<dbReference type="Gene3D" id="2.60.120.1030">
    <property type="entry name" value="Clp1, DNA binding domain"/>
    <property type="match status" value="1"/>
</dbReference>
<dbReference type="InterPro" id="IPR045116">
    <property type="entry name" value="Clp1/Grc3"/>
</dbReference>
<evidence type="ECO:0000259" key="6">
    <source>
        <dbReference type="Pfam" id="PF16575"/>
    </source>
</evidence>
<keyword evidence="4" id="KW-0067">ATP-binding</keyword>
<feature type="domain" description="Clp1 N-terminal" evidence="5">
    <location>
        <begin position="22"/>
        <end position="124"/>
    </location>
</feature>
<feature type="domain" description="Clp1 P-loop" evidence="6">
    <location>
        <begin position="133"/>
        <end position="334"/>
    </location>
</feature>
<dbReference type="GO" id="GO:0051731">
    <property type="term" value="F:polynucleotide 5'-hydroxyl-kinase activity"/>
    <property type="evidence" value="ECO:0007669"/>
    <property type="project" value="InterPro"/>
</dbReference>
<name>A0A8H6C3W2_CANAX</name>
<dbReference type="GO" id="GO:0005634">
    <property type="term" value="C:nucleus"/>
    <property type="evidence" value="ECO:0007669"/>
    <property type="project" value="TreeGrafter"/>
</dbReference>
<dbReference type="AlphaFoldDB" id="A0A8H6C3W2"/>
<gene>
    <name evidence="7" type="ORF">FOB64_000382</name>
</gene>
<dbReference type="Proteomes" id="UP000536275">
    <property type="component" value="Unassembled WGS sequence"/>
</dbReference>
<reference evidence="7 8" key="1">
    <citation type="submission" date="2020-03" db="EMBL/GenBank/DDBJ databases">
        <title>FDA dAtabase for Regulatory Grade micrObial Sequences (FDA-ARGOS): Supporting development and validation of Infectious Disease Dx tests.</title>
        <authorList>
            <person name="Campos J."/>
            <person name="Goldberg B."/>
            <person name="Tallon L."/>
            <person name="Sadzewicz L."/>
            <person name="Vavikolanu K."/>
            <person name="Mehta A."/>
            <person name="Aluvathingal J."/>
            <person name="Nadendla S."/>
            <person name="Nandy P."/>
            <person name="Geyer C."/>
            <person name="Yan Y."/>
            <person name="Sichtig H."/>
        </authorList>
    </citation>
    <scope>NUCLEOTIDE SEQUENCE [LARGE SCALE GENOMIC DNA]</scope>
    <source>
        <strain evidence="7 8">FDAARGOS_656</strain>
    </source>
</reference>
<evidence type="ECO:0000256" key="1">
    <source>
        <dbReference type="ARBA" id="ARBA00018706"/>
    </source>
</evidence>
<dbReference type="InterPro" id="IPR038239">
    <property type="entry name" value="Clp1_N_sf"/>
</dbReference>
<dbReference type="PANTHER" id="PTHR12755:SF6">
    <property type="entry name" value="POLYRIBONUCLEOTIDE 5'-HYDROXYL-KINASE CLP1"/>
    <property type="match status" value="1"/>
</dbReference>
<evidence type="ECO:0000313" key="7">
    <source>
        <dbReference type="EMBL" id="KAF6072335.1"/>
    </source>
</evidence>
<evidence type="ECO:0000313" key="8">
    <source>
        <dbReference type="Proteomes" id="UP000536275"/>
    </source>
</evidence>
<dbReference type="InterPro" id="IPR032319">
    <property type="entry name" value="CLP1_P"/>
</dbReference>
<dbReference type="PANTHER" id="PTHR12755">
    <property type="entry name" value="CLEAVAGE/POLYADENYLATION FACTOR IA SUBUNIT CLP1P"/>
    <property type="match status" value="1"/>
</dbReference>
<dbReference type="InterPro" id="IPR032324">
    <property type="entry name" value="Clp1_N"/>
</dbReference>
<comment type="caution">
    <text evidence="7">The sequence shown here is derived from an EMBL/GenBank/DDBJ whole genome shotgun (WGS) entry which is preliminary data.</text>
</comment>
<proteinExistence type="predicted"/>
<dbReference type="InterPro" id="IPR027417">
    <property type="entry name" value="P-loop_NTPase"/>
</dbReference>
<evidence type="ECO:0000256" key="4">
    <source>
        <dbReference type="ARBA" id="ARBA00022840"/>
    </source>
</evidence>
<dbReference type="Gene3D" id="3.40.50.300">
    <property type="entry name" value="P-loop containing nucleotide triphosphate hydrolases"/>
    <property type="match status" value="1"/>
</dbReference>